<name>A0A183BFR4_9TREM</name>
<organism evidence="3">
    <name type="scientific">Echinostoma caproni</name>
    <dbReference type="NCBI Taxonomy" id="27848"/>
    <lineage>
        <taxon>Eukaryota</taxon>
        <taxon>Metazoa</taxon>
        <taxon>Spiralia</taxon>
        <taxon>Lophotrochozoa</taxon>
        <taxon>Platyhelminthes</taxon>
        <taxon>Trematoda</taxon>
        <taxon>Digenea</taxon>
        <taxon>Plagiorchiida</taxon>
        <taxon>Echinostomata</taxon>
        <taxon>Echinostomatoidea</taxon>
        <taxon>Echinostomatidae</taxon>
        <taxon>Echinostoma</taxon>
    </lineage>
</organism>
<evidence type="ECO:0000313" key="2">
    <source>
        <dbReference type="Proteomes" id="UP000272942"/>
    </source>
</evidence>
<sequence length="399" mass="44473">MIDRHTEEYMWTRLSQDSRPDLVNIVTMLPPSYMRMIRDSSLDGPVGIICAYYSSSLSSARYVDPPPTFLSTPTDLSPFHQTVSGKAISSLLRNDAVPGVRMTVQIGRRTGLIKLINGQQVELVSWSGHVRVHCILVAPTVGLPTGSRRDIRSIVLGSASSPAVYDLRDPHQSETSLEVLLPVSFHTLTVNGKSGGREWSLVELLLNGLETLERQFTHDPVKNWSLMIQVDVWHQSTGPDILHFDWGDLNGTDLPKVLHPGPGYHLLGSTRFAAADLIFSPRGQLPSRWYPLCKFIHGQSAALGETEPRVAGQFVGGIEASVHFTDAIEAKRHLLRYVARTFARDSKTAHCLRRWLVPMPVFAVGQPEELPTMEVDEEPYLWHNGTGTFLTFRSLVLPR</sequence>
<proteinExistence type="predicted"/>
<dbReference type="Proteomes" id="UP000272942">
    <property type="component" value="Unassembled WGS sequence"/>
</dbReference>
<keyword evidence="2" id="KW-1185">Reference proteome</keyword>
<gene>
    <name evidence="1" type="ORF">ECPE_LOCUS18049</name>
</gene>
<reference evidence="3" key="1">
    <citation type="submission" date="2016-06" db="UniProtKB">
        <authorList>
            <consortium name="WormBaseParasite"/>
        </authorList>
    </citation>
    <scope>IDENTIFICATION</scope>
</reference>
<dbReference type="EMBL" id="UZAN01074101">
    <property type="protein sequence ID" value="VDP95468.1"/>
    <property type="molecule type" value="Genomic_DNA"/>
</dbReference>
<evidence type="ECO:0000313" key="3">
    <source>
        <dbReference type="WBParaSite" id="ECPE_0001809701-mRNA-1"/>
    </source>
</evidence>
<dbReference type="AlphaFoldDB" id="A0A183BFR4"/>
<protein>
    <submittedName>
        <fullName evidence="3">DUF1758 domain-containing protein</fullName>
    </submittedName>
</protein>
<dbReference type="WBParaSite" id="ECPE_0001809701-mRNA-1">
    <property type="protein sequence ID" value="ECPE_0001809701-mRNA-1"/>
    <property type="gene ID" value="ECPE_0001809701"/>
</dbReference>
<reference evidence="1 2" key="2">
    <citation type="submission" date="2018-11" db="EMBL/GenBank/DDBJ databases">
        <authorList>
            <consortium name="Pathogen Informatics"/>
        </authorList>
    </citation>
    <scope>NUCLEOTIDE SEQUENCE [LARGE SCALE GENOMIC DNA]</scope>
    <source>
        <strain evidence="1 2">Egypt</strain>
    </source>
</reference>
<accession>A0A183BFR4</accession>
<evidence type="ECO:0000313" key="1">
    <source>
        <dbReference type="EMBL" id="VDP95468.1"/>
    </source>
</evidence>